<evidence type="ECO:0000313" key="1">
    <source>
        <dbReference type="EMBL" id="TDD63464.1"/>
    </source>
</evidence>
<dbReference type="EMBL" id="SMKX01000001">
    <property type="protein sequence ID" value="TDD63464.1"/>
    <property type="molecule type" value="Genomic_DNA"/>
</dbReference>
<keyword evidence="2" id="KW-1185">Reference proteome</keyword>
<name>A0A4R4ZYM2_9ACTN</name>
<dbReference type="Proteomes" id="UP000295124">
    <property type="component" value="Unassembled WGS sequence"/>
</dbReference>
<organism evidence="1 2">
    <name type="scientific">Kribbella antibiotica</name>
    <dbReference type="NCBI Taxonomy" id="190195"/>
    <lineage>
        <taxon>Bacteria</taxon>
        <taxon>Bacillati</taxon>
        <taxon>Actinomycetota</taxon>
        <taxon>Actinomycetes</taxon>
        <taxon>Propionibacteriales</taxon>
        <taxon>Kribbellaceae</taxon>
        <taxon>Kribbella</taxon>
    </lineage>
</organism>
<sequence length="86" mass="9342">MRDEPRAVGLKADEWANGHIVSRPDGVVNPLIRLTCKTGTGDIRPPRTTCASEGTPWVSTWEDKAEAYIYRGANTITAVGATDWNG</sequence>
<comment type="caution">
    <text evidence="1">The sequence shown here is derived from an EMBL/GenBank/DDBJ whole genome shotgun (WGS) entry which is preliminary data.</text>
</comment>
<dbReference type="AlphaFoldDB" id="A0A4R4ZYM2"/>
<evidence type="ECO:0000313" key="2">
    <source>
        <dbReference type="Proteomes" id="UP000295124"/>
    </source>
</evidence>
<proteinExistence type="predicted"/>
<dbReference type="RefSeq" id="WP_132164092.1">
    <property type="nucleotide sequence ID" value="NZ_SMKX01000001.1"/>
</dbReference>
<accession>A0A4R4ZYM2</accession>
<reference evidence="1 2" key="1">
    <citation type="submission" date="2019-03" db="EMBL/GenBank/DDBJ databases">
        <title>Draft genome sequences of novel Actinobacteria.</title>
        <authorList>
            <person name="Sahin N."/>
            <person name="Ay H."/>
            <person name="Saygin H."/>
        </authorList>
    </citation>
    <scope>NUCLEOTIDE SEQUENCE [LARGE SCALE GENOMIC DNA]</scope>
    <source>
        <strain evidence="1 2">JCM 13523</strain>
    </source>
</reference>
<protein>
    <submittedName>
        <fullName evidence="1">Uncharacterized protein</fullName>
    </submittedName>
</protein>
<gene>
    <name evidence="1" type="ORF">E1263_00490</name>
</gene>